<gene>
    <name evidence="2" type="ORF">NZH93_18730</name>
</gene>
<organism evidence="2 3">
    <name type="scientific">Umezawaea endophytica</name>
    <dbReference type="NCBI Taxonomy" id="1654476"/>
    <lineage>
        <taxon>Bacteria</taxon>
        <taxon>Bacillati</taxon>
        <taxon>Actinomycetota</taxon>
        <taxon>Actinomycetes</taxon>
        <taxon>Pseudonocardiales</taxon>
        <taxon>Pseudonocardiaceae</taxon>
        <taxon>Umezawaea</taxon>
    </lineage>
</organism>
<keyword evidence="3" id="KW-1185">Reference proteome</keyword>
<dbReference type="EMBL" id="JANYMP010000008">
    <property type="protein sequence ID" value="MCS7478900.1"/>
    <property type="molecule type" value="Genomic_DNA"/>
</dbReference>
<dbReference type="RefSeq" id="WP_259624402.1">
    <property type="nucleotide sequence ID" value="NZ_JANYMP010000008.1"/>
</dbReference>
<reference evidence="2" key="1">
    <citation type="submission" date="2022-08" db="EMBL/GenBank/DDBJ databases">
        <authorList>
            <person name="Tistechok S."/>
            <person name="Samborskyy M."/>
            <person name="Roman I."/>
        </authorList>
    </citation>
    <scope>NUCLEOTIDE SEQUENCE</scope>
    <source>
        <strain evidence="2">DSM 103496</strain>
    </source>
</reference>
<name>A0A9X2VLP6_9PSEU</name>
<protein>
    <submittedName>
        <fullName evidence="2">Uncharacterized protein</fullName>
    </submittedName>
</protein>
<proteinExistence type="predicted"/>
<evidence type="ECO:0000256" key="1">
    <source>
        <dbReference type="SAM" id="MobiDB-lite"/>
    </source>
</evidence>
<feature type="region of interest" description="Disordered" evidence="1">
    <location>
        <begin position="1"/>
        <end position="82"/>
    </location>
</feature>
<sequence length="255" mass="25842">MSTPNYPPPAGPNGPPQGPVPPPYGAQPPPPYGQQAPQPGWGQQPTPAGWAAPQQPGPGQQPYGAQPAFGQPMPPAVPPAKKGGGKVKLVLTLVVVAALAVGGYFLNKSAPASANPGDCINIVSASITDPKIEKVECGASNAAYKVAKNLDSASDECPTGDYGSYSESGRRRSGFTLCLMLNATEGECFKTEGNFVSGKTSKVTCDASADFKVSKVVTGSTDKAVCGGDGNELVYSDPATVMCRVAADEAGTGTG</sequence>
<dbReference type="SUPFAM" id="SSF81995">
    <property type="entry name" value="beta-sandwich domain of Sec23/24"/>
    <property type="match status" value="1"/>
</dbReference>
<feature type="compositionally biased region" description="Pro residues" evidence="1">
    <location>
        <begin position="1"/>
        <end position="32"/>
    </location>
</feature>
<evidence type="ECO:0000313" key="3">
    <source>
        <dbReference type="Proteomes" id="UP001141259"/>
    </source>
</evidence>
<accession>A0A9X2VLP6</accession>
<evidence type="ECO:0000313" key="2">
    <source>
        <dbReference type="EMBL" id="MCS7478900.1"/>
    </source>
</evidence>
<dbReference type="AlphaFoldDB" id="A0A9X2VLP6"/>
<dbReference type="Proteomes" id="UP001141259">
    <property type="component" value="Unassembled WGS sequence"/>
</dbReference>
<feature type="compositionally biased region" description="Low complexity" evidence="1">
    <location>
        <begin position="33"/>
        <end position="71"/>
    </location>
</feature>
<comment type="caution">
    <text evidence="2">The sequence shown here is derived from an EMBL/GenBank/DDBJ whole genome shotgun (WGS) entry which is preliminary data.</text>
</comment>